<reference evidence="1" key="2">
    <citation type="submission" date="2018-03" db="EMBL/GenBank/DDBJ databases">
        <title>The Triticum urartu genome reveals the dynamic nature of wheat genome evolution.</title>
        <authorList>
            <person name="Ling H."/>
            <person name="Ma B."/>
            <person name="Shi X."/>
            <person name="Liu H."/>
            <person name="Dong L."/>
            <person name="Sun H."/>
            <person name="Cao Y."/>
            <person name="Gao Q."/>
            <person name="Zheng S."/>
            <person name="Li Y."/>
            <person name="Yu Y."/>
            <person name="Du H."/>
            <person name="Qi M."/>
            <person name="Li Y."/>
            <person name="Yu H."/>
            <person name="Cui Y."/>
            <person name="Wang N."/>
            <person name="Chen C."/>
            <person name="Wu H."/>
            <person name="Zhao Y."/>
            <person name="Zhang J."/>
            <person name="Li Y."/>
            <person name="Zhou W."/>
            <person name="Zhang B."/>
            <person name="Hu W."/>
            <person name="Eijk M."/>
            <person name="Tang J."/>
            <person name="Witsenboer H."/>
            <person name="Zhao S."/>
            <person name="Li Z."/>
            <person name="Zhang A."/>
            <person name="Wang D."/>
            <person name="Liang C."/>
        </authorList>
    </citation>
    <scope>NUCLEOTIDE SEQUENCE [LARGE SCALE GENOMIC DNA]</scope>
    <source>
        <strain evidence="1">cv. G1812</strain>
    </source>
</reference>
<name>A0A8R7UPC9_TRIUA</name>
<organism evidence="1 2">
    <name type="scientific">Triticum urartu</name>
    <name type="common">Red wild einkorn</name>
    <name type="synonym">Crithodium urartu</name>
    <dbReference type="NCBI Taxonomy" id="4572"/>
    <lineage>
        <taxon>Eukaryota</taxon>
        <taxon>Viridiplantae</taxon>
        <taxon>Streptophyta</taxon>
        <taxon>Embryophyta</taxon>
        <taxon>Tracheophyta</taxon>
        <taxon>Spermatophyta</taxon>
        <taxon>Magnoliopsida</taxon>
        <taxon>Liliopsida</taxon>
        <taxon>Poales</taxon>
        <taxon>Poaceae</taxon>
        <taxon>BOP clade</taxon>
        <taxon>Pooideae</taxon>
        <taxon>Triticodae</taxon>
        <taxon>Triticeae</taxon>
        <taxon>Triticinae</taxon>
        <taxon>Triticum</taxon>
    </lineage>
</organism>
<dbReference type="Gramene" id="TuG1812G0500005080.01.T01">
    <property type="protein sequence ID" value="TuG1812G0500005080.01.T01"/>
    <property type="gene ID" value="TuG1812G0500005080.01"/>
</dbReference>
<proteinExistence type="predicted"/>
<dbReference type="AlphaFoldDB" id="A0A8R7UPC9"/>
<sequence length="85" mass="9701">MEKWGWSKRRGRNTYAAVRAPSSMLLLTVPTSSWQVQIAEMLIFLARSVLLEARVSTPIHKSSRLRSPSRTMWPSTIAWVQADIC</sequence>
<evidence type="ECO:0000313" key="2">
    <source>
        <dbReference type="Proteomes" id="UP000015106"/>
    </source>
</evidence>
<evidence type="ECO:0000313" key="1">
    <source>
        <dbReference type="EnsemblPlants" id="TuG1812G0500005080.01.T01"/>
    </source>
</evidence>
<reference evidence="2" key="1">
    <citation type="journal article" date="2013" name="Nature">
        <title>Draft genome of the wheat A-genome progenitor Triticum urartu.</title>
        <authorList>
            <person name="Ling H.Q."/>
            <person name="Zhao S."/>
            <person name="Liu D."/>
            <person name="Wang J."/>
            <person name="Sun H."/>
            <person name="Zhang C."/>
            <person name="Fan H."/>
            <person name="Li D."/>
            <person name="Dong L."/>
            <person name="Tao Y."/>
            <person name="Gao C."/>
            <person name="Wu H."/>
            <person name="Li Y."/>
            <person name="Cui Y."/>
            <person name="Guo X."/>
            <person name="Zheng S."/>
            <person name="Wang B."/>
            <person name="Yu K."/>
            <person name="Liang Q."/>
            <person name="Yang W."/>
            <person name="Lou X."/>
            <person name="Chen J."/>
            <person name="Feng M."/>
            <person name="Jian J."/>
            <person name="Zhang X."/>
            <person name="Luo G."/>
            <person name="Jiang Y."/>
            <person name="Liu J."/>
            <person name="Wang Z."/>
            <person name="Sha Y."/>
            <person name="Zhang B."/>
            <person name="Wu H."/>
            <person name="Tang D."/>
            <person name="Shen Q."/>
            <person name="Xue P."/>
            <person name="Zou S."/>
            <person name="Wang X."/>
            <person name="Liu X."/>
            <person name="Wang F."/>
            <person name="Yang Y."/>
            <person name="An X."/>
            <person name="Dong Z."/>
            <person name="Zhang K."/>
            <person name="Zhang X."/>
            <person name="Luo M.C."/>
            <person name="Dvorak J."/>
            <person name="Tong Y."/>
            <person name="Wang J."/>
            <person name="Yang H."/>
            <person name="Li Z."/>
            <person name="Wang D."/>
            <person name="Zhang A."/>
            <person name="Wang J."/>
        </authorList>
    </citation>
    <scope>NUCLEOTIDE SEQUENCE</scope>
    <source>
        <strain evidence="2">cv. G1812</strain>
    </source>
</reference>
<accession>A0A8R7UPC9</accession>
<protein>
    <submittedName>
        <fullName evidence="1">Uncharacterized protein</fullName>
    </submittedName>
</protein>
<dbReference type="EnsemblPlants" id="TuG1812G0500005080.01.T01">
    <property type="protein sequence ID" value="TuG1812G0500005080.01.T01"/>
    <property type="gene ID" value="TuG1812G0500005080.01"/>
</dbReference>
<reference evidence="1" key="3">
    <citation type="submission" date="2022-06" db="UniProtKB">
        <authorList>
            <consortium name="EnsemblPlants"/>
        </authorList>
    </citation>
    <scope>IDENTIFICATION</scope>
</reference>
<keyword evidence="2" id="KW-1185">Reference proteome</keyword>
<dbReference type="Proteomes" id="UP000015106">
    <property type="component" value="Chromosome 5"/>
</dbReference>